<feature type="domain" description="MARVEL" evidence="6">
    <location>
        <begin position="8"/>
        <end position="130"/>
    </location>
</feature>
<keyword evidence="3 5" id="KW-1133">Transmembrane helix</keyword>
<name>A0A9W9FRN1_9EURO</name>
<proteinExistence type="predicted"/>
<dbReference type="EMBL" id="JAPMSZ010000004">
    <property type="protein sequence ID" value="KAJ5105115.1"/>
    <property type="molecule type" value="Genomic_DNA"/>
</dbReference>
<evidence type="ECO:0000313" key="7">
    <source>
        <dbReference type="EMBL" id="KAJ5105115.1"/>
    </source>
</evidence>
<evidence type="ECO:0000256" key="3">
    <source>
        <dbReference type="ARBA" id="ARBA00022989"/>
    </source>
</evidence>
<accession>A0A9W9FRN1</accession>
<comment type="subcellular location">
    <subcellularLocation>
        <location evidence="1">Membrane</location>
        <topology evidence="1">Multi-pass membrane protein</topology>
    </subcellularLocation>
</comment>
<keyword evidence="2 5" id="KW-0812">Transmembrane</keyword>
<evidence type="ECO:0000259" key="6">
    <source>
        <dbReference type="Pfam" id="PF01284"/>
    </source>
</evidence>
<dbReference type="OrthoDB" id="2117453at2759"/>
<comment type="caution">
    <text evidence="7">The sequence shown here is derived from an EMBL/GenBank/DDBJ whole genome shotgun (WGS) entry which is preliminary data.</text>
</comment>
<keyword evidence="8" id="KW-1185">Reference proteome</keyword>
<evidence type="ECO:0000313" key="8">
    <source>
        <dbReference type="Proteomes" id="UP001141434"/>
    </source>
</evidence>
<dbReference type="InterPro" id="IPR008253">
    <property type="entry name" value="Marvel"/>
</dbReference>
<dbReference type="AlphaFoldDB" id="A0A9W9FRN1"/>
<evidence type="ECO:0000256" key="5">
    <source>
        <dbReference type="SAM" id="Phobius"/>
    </source>
</evidence>
<feature type="transmembrane region" description="Helical" evidence="5">
    <location>
        <begin position="40"/>
        <end position="60"/>
    </location>
</feature>
<keyword evidence="4 5" id="KW-0472">Membrane</keyword>
<reference evidence="7" key="2">
    <citation type="journal article" date="2023" name="IMA Fungus">
        <title>Comparative genomic study of the Penicillium genus elucidates a diverse pangenome and 15 lateral gene transfer events.</title>
        <authorList>
            <person name="Petersen C."/>
            <person name="Sorensen T."/>
            <person name="Nielsen M.R."/>
            <person name="Sondergaard T.E."/>
            <person name="Sorensen J.L."/>
            <person name="Fitzpatrick D.A."/>
            <person name="Frisvad J.C."/>
            <person name="Nielsen K.L."/>
        </authorList>
    </citation>
    <scope>NUCLEOTIDE SEQUENCE</scope>
    <source>
        <strain evidence="7">IBT 34128</strain>
    </source>
</reference>
<evidence type="ECO:0000256" key="2">
    <source>
        <dbReference type="ARBA" id="ARBA00022692"/>
    </source>
</evidence>
<dbReference type="PANTHER" id="PTHR37451:SF1">
    <property type="entry name" value="MARVEL DOMAIN-CONTAINING PROTEIN"/>
    <property type="match status" value="1"/>
</dbReference>
<dbReference type="RefSeq" id="XP_056514111.1">
    <property type="nucleotide sequence ID" value="XM_056653044.1"/>
</dbReference>
<feature type="transmembrane region" description="Helical" evidence="5">
    <location>
        <begin position="72"/>
        <end position="95"/>
    </location>
</feature>
<protein>
    <recommendedName>
        <fullName evidence="6">MARVEL domain-containing protein</fullName>
    </recommendedName>
</protein>
<evidence type="ECO:0000256" key="1">
    <source>
        <dbReference type="ARBA" id="ARBA00004141"/>
    </source>
</evidence>
<organism evidence="7 8">
    <name type="scientific">Penicillium alfredii</name>
    <dbReference type="NCBI Taxonomy" id="1506179"/>
    <lineage>
        <taxon>Eukaryota</taxon>
        <taxon>Fungi</taxon>
        <taxon>Dikarya</taxon>
        <taxon>Ascomycota</taxon>
        <taxon>Pezizomycotina</taxon>
        <taxon>Eurotiomycetes</taxon>
        <taxon>Eurotiomycetidae</taxon>
        <taxon>Eurotiales</taxon>
        <taxon>Aspergillaceae</taxon>
        <taxon>Penicillium</taxon>
    </lineage>
</organism>
<gene>
    <name evidence="7" type="ORF">NUU61_002462</name>
</gene>
<dbReference type="Pfam" id="PF01284">
    <property type="entry name" value="MARVEL"/>
    <property type="match status" value="1"/>
</dbReference>
<dbReference type="GeneID" id="81392212"/>
<dbReference type="GO" id="GO:0016020">
    <property type="term" value="C:membrane"/>
    <property type="evidence" value="ECO:0007669"/>
    <property type="project" value="UniProtKB-SubCell"/>
</dbReference>
<reference evidence="7" key="1">
    <citation type="submission" date="2022-11" db="EMBL/GenBank/DDBJ databases">
        <authorList>
            <person name="Petersen C."/>
        </authorList>
    </citation>
    <scope>NUCLEOTIDE SEQUENCE</scope>
    <source>
        <strain evidence="7">IBT 34128</strain>
    </source>
</reference>
<dbReference type="PANTHER" id="PTHR37451">
    <property type="entry name" value="MARVEL DOMAIN"/>
    <property type="match status" value="1"/>
</dbReference>
<sequence>MQIPWVYPVRIAQAILGLIVLGLTAYVVDSFRDEWAFSDTVNFMLFLGCWTALIAVPYLATASMWFRIAHHLVIPAIEIITMIFWFAGFITMGAVLPPPRACRWSTCRALQATTVFGSFEWVLFAVTCYFSIIDLRNHGNTKQHSNAHLGV</sequence>
<feature type="transmembrane region" description="Helical" evidence="5">
    <location>
        <begin position="115"/>
        <end position="135"/>
    </location>
</feature>
<dbReference type="Proteomes" id="UP001141434">
    <property type="component" value="Unassembled WGS sequence"/>
</dbReference>
<feature type="transmembrane region" description="Helical" evidence="5">
    <location>
        <begin position="7"/>
        <end position="28"/>
    </location>
</feature>
<evidence type="ECO:0000256" key="4">
    <source>
        <dbReference type="ARBA" id="ARBA00023136"/>
    </source>
</evidence>